<comment type="caution">
    <text evidence="3">The sequence shown here is derived from an EMBL/GenBank/DDBJ whole genome shotgun (WGS) entry which is preliminary data.</text>
</comment>
<feature type="chain" id="PRO_5045880663" evidence="2">
    <location>
        <begin position="23"/>
        <end position="882"/>
    </location>
</feature>
<dbReference type="PANTHER" id="PTHR37841:SF1">
    <property type="entry name" value="DUF3298 DOMAIN-CONTAINING PROTEIN"/>
    <property type="match status" value="1"/>
</dbReference>
<dbReference type="EMBL" id="JAUHJS010000008">
    <property type="protein sequence ID" value="MDN4166734.1"/>
    <property type="molecule type" value="Genomic_DNA"/>
</dbReference>
<keyword evidence="1 2" id="KW-0732">Signal</keyword>
<dbReference type="Pfam" id="PF14903">
    <property type="entry name" value="WG_beta_rep"/>
    <property type="match status" value="2"/>
</dbReference>
<dbReference type="RefSeq" id="WP_320005272.1">
    <property type="nucleotide sequence ID" value="NZ_JAUHJS010000008.1"/>
</dbReference>
<accession>A0ABT8F909</accession>
<dbReference type="Gene3D" id="1.25.40.10">
    <property type="entry name" value="Tetratricopeptide repeat domain"/>
    <property type="match status" value="1"/>
</dbReference>
<organism evidence="3 4">
    <name type="scientific">Shiella aurantiaca</name>
    <dbReference type="NCBI Taxonomy" id="3058365"/>
    <lineage>
        <taxon>Bacteria</taxon>
        <taxon>Pseudomonadati</taxon>
        <taxon>Bacteroidota</taxon>
        <taxon>Cytophagia</taxon>
        <taxon>Cytophagales</taxon>
        <taxon>Shiellaceae</taxon>
        <taxon>Shiella</taxon>
    </lineage>
</organism>
<name>A0ABT8F909_9BACT</name>
<sequence>MHTKRILYSLLFFCLLGLSASAGPIKKVLKLIEKQKYEKAEKTVLRKLSKDSLNSGMRYAYARLWVTPDYPEYHIDSAHRYIIQAQSDWAISSEKMKKKMKKDGLDSLGLQAFKQQVDSLAFARAQAADTLAAYQYFLDEFSDALEYRTARALRDERAYQIAKRENTYESYLYFLRTYPDAQQAKDAREFYDILLFEEKIRDKKLASFRQFLQEYPNTPYRKEAEWQILQISTASNTPESFQAFMKSYPNSEWRSKVLNRLYWAYKAEGKSADFVAAFPSEAFTDSLVAYQSQVPAYSLPIREKGKYAYMKENGELLTDFRYTQIPEEDLCGALVRDFSVVQSEEDVVVLNRAGKEVITGDWENITVLNEAAGIFALSSDQGDQVYRVGEGLLELPMAHQVRSLGNHYLALQTEAQGKWAVYSLGGHPLLSAEWDSLHLVQEQVWLRKQEHWTWLSRKELEKVADGNLSPWGRAIDRFSVFEEEYVVIEQEGKKGLLNAEGELVFSAKWESLARVDDRWMARDSLGFQFFSTDGKTPYLKNLSQWAVNSLFMIAQSQQKWTVLTRSRYDFPSFSYDSAQLLGEHFVWLATQDSTWLLFEGGRKLPLSAQDKIRVRRPNQAFDGEVEWIEVQNSKGYIRVFDQKGQEILNNITETPLYLAEQAIVADKKGKKGLIDGQGQSLVPMKYEAIGNYREGMVSLLLNKQFGAYLLTEKKLIPTQYERLLKAYTATVLLAAKGGKWGFITSDNQPLSEFSFDEVHYWTDSVALVRNDEAWSVYDFYEDDYLYEDIENFHFIRQSAEENVLQILTPSGYGIYSSLHGEVVPPTYNDLLNLGTAEQPLYFAEKHVAEADFYVVLYLNAKGETLHKQVFTPEEYDFIYCDN</sequence>
<dbReference type="Proteomes" id="UP001168552">
    <property type="component" value="Unassembled WGS sequence"/>
</dbReference>
<gene>
    <name evidence="3" type="ORF">QWY31_14580</name>
</gene>
<evidence type="ECO:0000256" key="1">
    <source>
        <dbReference type="ARBA" id="ARBA00022729"/>
    </source>
</evidence>
<keyword evidence="4" id="KW-1185">Reference proteome</keyword>
<dbReference type="InterPro" id="IPR011990">
    <property type="entry name" value="TPR-like_helical_dom_sf"/>
</dbReference>
<dbReference type="PANTHER" id="PTHR37841">
    <property type="entry name" value="GLR2918 PROTEIN"/>
    <property type="match status" value="1"/>
</dbReference>
<evidence type="ECO:0000313" key="3">
    <source>
        <dbReference type="EMBL" id="MDN4166734.1"/>
    </source>
</evidence>
<dbReference type="InterPro" id="IPR008939">
    <property type="entry name" value="Lytic_TGlycosylase_superhlx_U"/>
</dbReference>
<reference evidence="3" key="1">
    <citation type="submission" date="2023-06" db="EMBL/GenBank/DDBJ databases">
        <title>Cytophagales bacterium Strain LB-30, isolated from soil.</title>
        <authorList>
            <person name="Liu B."/>
        </authorList>
    </citation>
    <scope>NUCLEOTIDE SEQUENCE</scope>
    <source>
        <strain evidence="3">LB-30</strain>
    </source>
</reference>
<dbReference type="InterPro" id="IPR032774">
    <property type="entry name" value="WG_beta_rep"/>
</dbReference>
<dbReference type="SUPFAM" id="SSF48435">
    <property type="entry name" value="Bacterial muramidases"/>
    <property type="match status" value="1"/>
</dbReference>
<evidence type="ECO:0000313" key="4">
    <source>
        <dbReference type="Proteomes" id="UP001168552"/>
    </source>
</evidence>
<feature type="signal peptide" evidence="2">
    <location>
        <begin position="1"/>
        <end position="22"/>
    </location>
</feature>
<protein>
    <submittedName>
        <fullName evidence="3">WG repeat-containing protein</fullName>
    </submittedName>
</protein>
<evidence type="ECO:0000256" key="2">
    <source>
        <dbReference type="SAM" id="SignalP"/>
    </source>
</evidence>
<proteinExistence type="predicted"/>